<gene>
    <name evidence="1" type="ORF">Acr_22g0007050</name>
</gene>
<dbReference type="PANTHER" id="PTHR45786">
    <property type="entry name" value="DNA BINDING PROTEIN-LIKE"/>
    <property type="match status" value="1"/>
</dbReference>
<evidence type="ECO:0000313" key="1">
    <source>
        <dbReference type="EMBL" id="GFZ11307.1"/>
    </source>
</evidence>
<dbReference type="OrthoDB" id="1718834at2759"/>
<proteinExistence type="predicted"/>
<reference evidence="1 2" key="1">
    <citation type="submission" date="2019-07" db="EMBL/GenBank/DDBJ databases">
        <title>De Novo Assembly of kiwifruit Actinidia rufa.</title>
        <authorList>
            <person name="Sugita-Konishi S."/>
            <person name="Sato K."/>
            <person name="Mori E."/>
            <person name="Abe Y."/>
            <person name="Kisaki G."/>
            <person name="Hamano K."/>
            <person name="Suezawa K."/>
            <person name="Otani M."/>
            <person name="Fukuda T."/>
            <person name="Manabe T."/>
            <person name="Gomi K."/>
            <person name="Tabuchi M."/>
            <person name="Akimitsu K."/>
            <person name="Kataoka I."/>
        </authorList>
    </citation>
    <scope>NUCLEOTIDE SEQUENCE [LARGE SCALE GENOMIC DNA]</scope>
    <source>
        <strain evidence="2">cv. Fuchu</strain>
    </source>
</reference>
<keyword evidence="2" id="KW-1185">Reference proteome</keyword>
<comment type="caution">
    <text evidence="1">The sequence shown here is derived from an EMBL/GenBank/DDBJ whole genome shotgun (WGS) entry which is preliminary data.</text>
</comment>
<sequence>MNTSSKLSARTLSRIVKILESNPYAIFFRSLSNIQNLEVQQIVLKSDIGLDQRIFNLPSASQVAGIWIEDTNAVERRERDIMVYGHSGFSHRVRYYFGCYDPLQYPLLFPLGESGWHQGIRKKHKDADIGCQGELLFDAHQMLSADDLINKETRGNKQFLVMF</sequence>
<protein>
    <submittedName>
        <fullName evidence="1">Uncharacterized protein</fullName>
    </submittedName>
</protein>
<organism evidence="1 2">
    <name type="scientific">Actinidia rufa</name>
    <dbReference type="NCBI Taxonomy" id="165716"/>
    <lineage>
        <taxon>Eukaryota</taxon>
        <taxon>Viridiplantae</taxon>
        <taxon>Streptophyta</taxon>
        <taxon>Embryophyta</taxon>
        <taxon>Tracheophyta</taxon>
        <taxon>Spermatophyta</taxon>
        <taxon>Magnoliopsida</taxon>
        <taxon>eudicotyledons</taxon>
        <taxon>Gunneridae</taxon>
        <taxon>Pentapetalae</taxon>
        <taxon>asterids</taxon>
        <taxon>Ericales</taxon>
        <taxon>Actinidiaceae</taxon>
        <taxon>Actinidia</taxon>
    </lineage>
</organism>
<evidence type="ECO:0000313" key="2">
    <source>
        <dbReference type="Proteomes" id="UP000585474"/>
    </source>
</evidence>
<name>A0A7J0GKG3_9ERIC</name>
<accession>A0A7J0GKG3</accession>
<dbReference type="EMBL" id="BJWL01000022">
    <property type="protein sequence ID" value="GFZ11307.1"/>
    <property type="molecule type" value="Genomic_DNA"/>
</dbReference>
<dbReference type="AlphaFoldDB" id="A0A7J0GKG3"/>
<dbReference type="PANTHER" id="PTHR45786:SF74">
    <property type="entry name" value="ATP-DEPENDENT DNA HELICASE"/>
    <property type="match status" value="1"/>
</dbReference>
<dbReference type="Proteomes" id="UP000585474">
    <property type="component" value="Unassembled WGS sequence"/>
</dbReference>